<sequence length="45" mass="4942">MLLQLCRNDICPAAGEEIMFDIRGVNSSAFKFACETAPAKKEQGH</sequence>
<gene>
    <name evidence="1" type="ORF">METZ01_LOCUS497425</name>
</gene>
<name>A0A383DJF7_9ZZZZ</name>
<dbReference type="EMBL" id="UINC01217806">
    <property type="protein sequence ID" value="SVE44571.1"/>
    <property type="molecule type" value="Genomic_DNA"/>
</dbReference>
<proteinExistence type="predicted"/>
<accession>A0A383DJF7</accession>
<protein>
    <submittedName>
        <fullName evidence="1">Uncharacterized protein</fullName>
    </submittedName>
</protein>
<evidence type="ECO:0000313" key="1">
    <source>
        <dbReference type="EMBL" id="SVE44571.1"/>
    </source>
</evidence>
<dbReference type="AlphaFoldDB" id="A0A383DJF7"/>
<feature type="non-terminal residue" evidence="1">
    <location>
        <position position="45"/>
    </location>
</feature>
<organism evidence="1">
    <name type="scientific">marine metagenome</name>
    <dbReference type="NCBI Taxonomy" id="408172"/>
    <lineage>
        <taxon>unclassified sequences</taxon>
        <taxon>metagenomes</taxon>
        <taxon>ecological metagenomes</taxon>
    </lineage>
</organism>
<reference evidence="1" key="1">
    <citation type="submission" date="2018-05" db="EMBL/GenBank/DDBJ databases">
        <authorList>
            <person name="Lanie J.A."/>
            <person name="Ng W.-L."/>
            <person name="Kazmierczak K.M."/>
            <person name="Andrzejewski T.M."/>
            <person name="Davidsen T.M."/>
            <person name="Wayne K.J."/>
            <person name="Tettelin H."/>
            <person name="Glass J.I."/>
            <person name="Rusch D."/>
            <person name="Podicherti R."/>
            <person name="Tsui H.-C.T."/>
            <person name="Winkler M.E."/>
        </authorList>
    </citation>
    <scope>NUCLEOTIDE SEQUENCE</scope>
</reference>